<dbReference type="InterPro" id="IPR032801">
    <property type="entry name" value="PXL2A/B/C"/>
</dbReference>
<feature type="region of interest" description="Disordered" evidence="1">
    <location>
        <begin position="739"/>
        <end position="766"/>
    </location>
</feature>
<dbReference type="Pfam" id="PF13911">
    <property type="entry name" value="AhpC-TSA_2"/>
    <property type="match status" value="1"/>
</dbReference>
<dbReference type="CDD" id="cd02970">
    <property type="entry name" value="PRX_like2"/>
    <property type="match status" value="1"/>
</dbReference>
<feature type="region of interest" description="Disordered" evidence="1">
    <location>
        <begin position="376"/>
        <end position="445"/>
    </location>
</feature>
<feature type="compositionally biased region" description="Polar residues" evidence="1">
    <location>
        <begin position="376"/>
        <end position="388"/>
    </location>
</feature>
<dbReference type="InterPro" id="IPR036249">
    <property type="entry name" value="Thioredoxin-like_sf"/>
</dbReference>
<dbReference type="STRING" id="98765.A0A2R6S3C8"/>
<keyword evidence="3" id="KW-1185">Reference proteome</keyword>
<gene>
    <name evidence="2" type="ORF">PHLCEN_2v1409</name>
</gene>
<feature type="compositionally biased region" description="Basic and acidic residues" evidence="1">
    <location>
        <begin position="1551"/>
        <end position="1560"/>
    </location>
</feature>
<dbReference type="EMBL" id="MLYV02000108">
    <property type="protein sequence ID" value="PSS36778.1"/>
    <property type="molecule type" value="Genomic_DNA"/>
</dbReference>
<feature type="region of interest" description="Disordered" evidence="1">
    <location>
        <begin position="547"/>
        <end position="566"/>
    </location>
</feature>
<feature type="compositionally biased region" description="Low complexity" evidence="1">
    <location>
        <begin position="938"/>
        <end position="949"/>
    </location>
</feature>
<feature type="region of interest" description="Disordered" evidence="1">
    <location>
        <begin position="1510"/>
        <end position="1609"/>
    </location>
</feature>
<feature type="compositionally biased region" description="Low complexity" evidence="1">
    <location>
        <begin position="1209"/>
        <end position="1226"/>
    </location>
</feature>
<feature type="region of interest" description="Disordered" evidence="1">
    <location>
        <begin position="920"/>
        <end position="956"/>
    </location>
</feature>
<proteinExistence type="predicted"/>
<feature type="region of interest" description="Disordered" evidence="1">
    <location>
        <begin position="607"/>
        <end position="724"/>
    </location>
</feature>
<reference evidence="2 3" key="1">
    <citation type="submission" date="2018-02" db="EMBL/GenBank/DDBJ databases">
        <title>Genome sequence of the basidiomycete white-rot fungus Phlebia centrifuga.</title>
        <authorList>
            <person name="Granchi Z."/>
            <person name="Peng M."/>
            <person name="de Vries R.P."/>
            <person name="Hilden K."/>
            <person name="Makela M.R."/>
            <person name="Grigoriev I."/>
            <person name="Riley R."/>
        </authorList>
    </citation>
    <scope>NUCLEOTIDE SEQUENCE [LARGE SCALE GENOMIC DNA]</scope>
    <source>
        <strain evidence="2 3">FBCC195</strain>
    </source>
</reference>
<feature type="compositionally biased region" description="Low complexity" evidence="1">
    <location>
        <begin position="422"/>
        <end position="434"/>
    </location>
</feature>
<evidence type="ECO:0000313" key="3">
    <source>
        <dbReference type="Proteomes" id="UP000186601"/>
    </source>
</evidence>
<evidence type="ECO:0000313" key="2">
    <source>
        <dbReference type="EMBL" id="PSS36778.1"/>
    </source>
</evidence>
<sequence>MSTYITECFIDTNTPITGVAATSSVLAFLCFAYPCSAWLSSSTFSSSIKDLGAFFSFVTTQHPTYTCILSHAGCDTRRKESFLSQCLHFTFAHLVWIGNYGDISPHHTYSNRSEGWWSITWCSSEKAYRRYARWRKRRERPDEEGVDAAPGSRSLNKGQVPRGRLRQSGHIVVSSSKRASGQNCPTPPASPATPSTRVFAFICPALPSKSFALDRHQLCRPALAKPNIMSSQSSSSKVKRKPPPAFPYSPRYPEPDPTNPFVPLSILRARAQSSNTTLVNPSIDSHVGGHTSSTEATKTQFLHTPDAQTSDFLFSSPTRLINDPEPQRPWYGLAKGYLSDASKPLRPPRSRKRPSTGRDTTYFSDVDLSAEVRFQTQNQPAQSRQQPRNVMVSEATPRERPVSVQRRDSQYHYRRRSQSVFVSPPSRRASAVPPALGPGRNASESAQYAYGDRQSHGYMFNDMDNVDDYEYVEDKHGQETTVEPESSAHSRLTSHSSVHSDASTHSMPSRHPTPPMTPDDTLSTMSNSPLGDNTFVEPHSIEMSPPVPLKEVSSQNASKPIPIPNHDVVLRSNRDTIMAAESNRDTIVVADTPATGVRTIHSDDFSILQLPPTAPPQPSPPAPSSVEHHEPPPPPPVQITSRPPTRHVESDPETSVFERRRSRAGSVSEMRRRLRKSSNVTSTIRSKVISNPMPVVPPTATRKPSFASDSSASVSHGTEVRGSHVPPVAATALARLNQRAAVTSDSETNPRLAVPKPKKSLSHVNLGLKPLPNMSLAPTVATSANTSMASAFGNLSLPRTREDLEMPASSQNAPLTSHVDHHVLPKRAQTDVARFASETLGMGLHIPQVIIEPEYYDSDPEDLATYSILTDFTMALSPIFPIAASTPGGLDRTDSLYPHREPSPVQEDQQVLTAFAHRGYTRQTPPSPPPSPPPPRVESPLPRVVSPVPNTAPARVEQPKVAAPLYYRNPAPLPLTPPPRAKSPIAAQFHPQQLHAQLDVQQPATQVPTRARSPPPAPSRSKTVPEVRQVHREDPPARAKTVPEVRQIMHQREEDERSSQRSRDREDNGYLPVAQLRPTMSRQQTMQSQASMRRSTNVRGGSQQLFGGGAAKIQGQAQEAPAEVRGEGVQTRPARTQSPVPIRVRSPEPMLRVPAKMQVPMKDLDSPLPPPPMEVLSPAALIRDRSPPVHTMMRSPGVQTRSATMPDISSPVPTQSSPSQHLPQSPAGMPPPRRYRTAPSTPALGLETPSFGGMHSHGHEMHGRSCTPTQSAGSRPLDAYPPLDFDEDLIPSKEQLARAASLVVIAQNGVRVAFGDIFREKKVVVCFIRHFWCPLCQDYMYSISRDVNPDALRRAGVDLVVIGNGSPAMIKSYKNIFHTPFSLYTDPTLCVYNALGMTLRTNDAGPDSERGQYVKHGLIGGIAMVVRNALRVGMPVWERGGDIPQLGGEFVFGPGLTCTYAHRMRNTRSHAPIFEVLAAAGIQQYAPRAVASHDDEDRWMARRDMSLERMRTQRERRRDCSDPRWCGLTDEDGGSSGLGHVNALGGAASWESRDLGHEGAEDADTEEDRTRRADQWRSQPRAPKKNLKKTARSYRVANPDRRHPPREEKYELWHPQGGSMVDELGRKREHDSAYMLTHEALSYSFGNRIS</sequence>
<feature type="compositionally biased region" description="Basic and acidic residues" evidence="1">
    <location>
        <begin position="1023"/>
        <end position="1043"/>
    </location>
</feature>
<feature type="compositionally biased region" description="Low complexity" evidence="1">
    <location>
        <begin position="705"/>
        <end position="715"/>
    </location>
</feature>
<feature type="compositionally biased region" description="Polar residues" evidence="1">
    <location>
        <begin position="1078"/>
        <end position="1105"/>
    </location>
</feature>
<feature type="compositionally biased region" description="Basic residues" evidence="1">
    <location>
        <begin position="346"/>
        <end position="355"/>
    </location>
</feature>
<feature type="compositionally biased region" description="Basic and acidic residues" evidence="1">
    <location>
        <begin position="396"/>
        <end position="411"/>
    </location>
</feature>
<feature type="compositionally biased region" description="Low complexity" evidence="1">
    <location>
        <begin position="487"/>
        <end position="497"/>
    </location>
</feature>
<dbReference type="OrthoDB" id="40334at2759"/>
<comment type="caution">
    <text evidence="2">The sequence shown here is derived from an EMBL/GenBank/DDBJ whole genome shotgun (WGS) entry which is preliminary data.</text>
</comment>
<feature type="compositionally biased region" description="Basic and acidic residues" evidence="1">
    <location>
        <begin position="1510"/>
        <end position="1522"/>
    </location>
</feature>
<dbReference type="SUPFAM" id="SSF52833">
    <property type="entry name" value="Thioredoxin-like"/>
    <property type="match status" value="1"/>
</dbReference>
<feature type="region of interest" description="Disordered" evidence="1">
    <location>
        <begin position="1002"/>
        <end position="1141"/>
    </location>
</feature>
<dbReference type="Proteomes" id="UP000186601">
    <property type="component" value="Unassembled WGS sequence"/>
</dbReference>
<feature type="compositionally biased region" description="Basic and acidic residues" evidence="1">
    <location>
        <begin position="1598"/>
        <end position="1609"/>
    </location>
</feature>
<feature type="compositionally biased region" description="Pro residues" evidence="1">
    <location>
        <begin position="243"/>
        <end position="254"/>
    </location>
</feature>
<feature type="compositionally biased region" description="Basic residues" evidence="1">
    <location>
        <begin position="1582"/>
        <end position="1592"/>
    </location>
</feature>
<feature type="compositionally biased region" description="Polar residues" evidence="1">
    <location>
        <begin position="173"/>
        <end position="184"/>
    </location>
</feature>
<feature type="compositionally biased region" description="Basic and acidic residues" evidence="1">
    <location>
        <begin position="1050"/>
        <end position="1068"/>
    </location>
</feature>
<name>A0A2R6S3C8_9APHY</name>
<feature type="region of interest" description="Disordered" evidence="1">
    <location>
        <begin position="338"/>
        <end position="364"/>
    </location>
</feature>
<evidence type="ECO:0000256" key="1">
    <source>
        <dbReference type="SAM" id="MobiDB-lite"/>
    </source>
</evidence>
<dbReference type="PANTHER" id="PTHR28630:SF3">
    <property type="entry name" value="PEROXIREDOXIN-LIKE 2C"/>
    <property type="match status" value="1"/>
</dbReference>
<feature type="compositionally biased region" description="Polar residues" evidence="1">
    <location>
        <begin position="520"/>
        <end position="531"/>
    </location>
</feature>
<organism evidence="2 3">
    <name type="scientific">Hermanssonia centrifuga</name>
    <dbReference type="NCBI Taxonomy" id="98765"/>
    <lineage>
        <taxon>Eukaryota</taxon>
        <taxon>Fungi</taxon>
        <taxon>Dikarya</taxon>
        <taxon>Basidiomycota</taxon>
        <taxon>Agaricomycotina</taxon>
        <taxon>Agaricomycetes</taxon>
        <taxon>Polyporales</taxon>
        <taxon>Meruliaceae</taxon>
        <taxon>Hermanssonia</taxon>
    </lineage>
</organism>
<feature type="region of interest" description="Disordered" evidence="1">
    <location>
        <begin position="227"/>
        <end position="254"/>
    </location>
</feature>
<feature type="compositionally biased region" description="Polar residues" evidence="1">
    <location>
        <begin position="677"/>
        <end position="689"/>
    </location>
</feature>
<feature type="region of interest" description="Disordered" evidence="1">
    <location>
        <begin position="474"/>
        <end position="537"/>
    </location>
</feature>
<feature type="compositionally biased region" description="Pro residues" evidence="1">
    <location>
        <begin position="925"/>
        <end position="937"/>
    </location>
</feature>
<feature type="compositionally biased region" description="Low complexity" evidence="1">
    <location>
        <begin position="1111"/>
        <end position="1120"/>
    </location>
</feature>
<dbReference type="PANTHER" id="PTHR28630">
    <property type="match status" value="1"/>
</dbReference>
<feature type="compositionally biased region" description="Polar residues" evidence="1">
    <location>
        <begin position="740"/>
        <end position="749"/>
    </location>
</feature>
<dbReference type="Gene3D" id="3.40.30.10">
    <property type="entry name" value="Glutaredoxin"/>
    <property type="match status" value="1"/>
</dbReference>
<accession>A0A2R6S3C8</accession>
<protein>
    <submittedName>
        <fullName evidence="2">Uncharacterized protein</fullName>
    </submittedName>
</protein>
<feature type="compositionally biased region" description="Pro residues" evidence="1">
    <location>
        <begin position="612"/>
        <end position="623"/>
    </location>
</feature>
<feature type="region of interest" description="Disordered" evidence="1">
    <location>
        <begin position="1184"/>
        <end position="1278"/>
    </location>
</feature>
<feature type="region of interest" description="Disordered" evidence="1">
    <location>
        <begin position="139"/>
        <end position="192"/>
    </location>
</feature>